<gene>
    <name evidence="2" type="ORF">FVP60_02120</name>
</gene>
<evidence type="ECO:0000313" key="2">
    <source>
        <dbReference type="EMBL" id="TXK05805.1"/>
    </source>
</evidence>
<dbReference type="AlphaFoldDB" id="A0A5C8HP96"/>
<dbReference type="Proteomes" id="UP000321196">
    <property type="component" value="Unassembled WGS sequence"/>
</dbReference>
<dbReference type="InterPro" id="IPR021903">
    <property type="entry name" value="DUF3515"/>
</dbReference>
<feature type="chain" id="PRO_5023046729" evidence="1">
    <location>
        <begin position="29"/>
        <end position="161"/>
    </location>
</feature>
<accession>A0A5C8HP96</accession>
<feature type="signal peptide" evidence="1">
    <location>
        <begin position="1"/>
        <end position="28"/>
    </location>
</feature>
<proteinExistence type="predicted"/>
<dbReference type="PROSITE" id="PS51257">
    <property type="entry name" value="PROKAR_LIPOPROTEIN"/>
    <property type="match status" value="1"/>
</dbReference>
<comment type="caution">
    <text evidence="2">The sequence shown here is derived from an EMBL/GenBank/DDBJ whole genome shotgun (WGS) entry which is preliminary data.</text>
</comment>
<sequence length="161" mass="16992">MSFTRRSAALAVLGLSATLLVGCSPTIALEPAADANNPLCANVMVNLPDTIAANEASTSLERVWTDAQSTAAWGDPVSIYFTCGVEVPAASALPCQSFQGFDWLIDDTDAPFFRMTVFGREPAIQVYFNSEVVSSAEVLGRIGKAAQDLPLTGACTDRPES</sequence>
<name>A0A5C8HP96_9MICO</name>
<dbReference type="RefSeq" id="WP_147824615.1">
    <property type="nucleotide sequence ID" value="NZ_BAAARG010000001.1"/>
</dbReference>
<keyword evidence="1" id="KW-0732">Signal</keyword>
<evidence type="ECO:0000256" key="1">
    <source>
        <dbReference type="SAM" id="SignalP"/>
    </source>
</evidence>
<protein>
    <submittedName>
        <fullName evidence="2">DUF3515 family protein</fullName>
    </submittedName>
</protein>
<evidence type="ECO:0000313" key="3">
    <source>
        <dbReference type="Proteomes" id="UP000321196"/>
    </source>
</evidence>
<keyword evidence="3" id="KW-1185">Reference proteome</keyword>
<dbReference type="OrthoDB" id="4331648at2"/>
<dbReference type="Pfam" id="PF12028">
    <property type="entry name" value="DUF3515"/>
    <property type="match status" value="1"/>
</dbReference>
<organism evidence="2 3">
    <name type="scientific">Microbacterium mitrae</name>
    <dbReference type="NCBI Taxonomy" id="664640"/>
    <lineage>
        <taxon>Bacteria</taxon>
        <taxon>Bacillati</taxon>
        <taxon>Actinomycetota</taxon>
        <taxon>Actinomycetes</taxon>
        <taxon>Micrococcales</taxon>
        <taxon>Microbacteriaceae</taxon>
        <taxon>Microbacterium</taxon>
    </lineage>
</organism>
<reference evidence="2 3" key="1">
    <citation type="submission" date="2019-08" db="EMBL/GenBank/DDBJ databases">
        <authorList>
            <person name="Dong K."/>
        </authorList>
    </citation>
    <scope>NUCLEOTIDE SEQUENCE [LARGE SCALE GENOMIC DNA]</scope>
    <source>
        <strain evidence="2 3">M4-8</strain>
    </source>
</reference>
<dbReference type="EMBL" id="VRSW01000001">
    <property type="protein sequence ID" value="TXK05805.1"/>
    <property type="molecule type" value="Genomic_DNA"/>
</dbReference>